<protein>
    <submittedName>
        <fullName evidence="2">Preprotein translocase subunit YajC</fullName>
    </submittedName>
</protein>
<keyword evidence="3" id="KW-1185">Reference proteome</keyword>
<organism evidence="2 3">
    <name type="scientific">Arsenicicoccus cauae</name>
    <dbReference type="NCBI Taxonomy" id="2663847"/>
    <lineage>
        <taxon>Bacteria</taxon>
        <taxon>Bacillati</taxon>
        <taxon>Actinomycetota</taxon>
        <taxon>Actinomycetes</taxon>
        <taxon>Micrococcales</taxon>
        <taxon>Intrasporangiaceae</taxon>
        <taxon>Arsenicicoccus</taxon>
    </lineage>
</organism>
<name>A0A6I3I9C4_9MICO</name>
<sequence length="112" mass="11752">MISATPFVAAAAQNDQGALSYLIFLLPVLMLGWLWWTTRRRQREAATRAESLQPGQRILTASGIIGTLVSRGGGIAQVEVADGVVLTLDERALMGEAPAAGGATTTRAEGTD</sequence>
<accession>A0A6I3I9C4</accession>
<reference evidence="2 3" key="1">
    <citation type="submission" date="2019-11" db="EMBL/GenBank/DDBJ databases">
        <title>Whole genome sequencing identifies a novel species of the genus Arsenicicoccus isolated from human blood.</title>
        <authorList>
            <person name="Jeong J.H."/>
            <person name="Kweon O.J."/>
            <person name="Kim H.R."/>
            <person name="Kim T.-H."/>
            <person name="Ha S.-M."/>
            <person name="Lee M.-K."/>
        </authorList>
    </citation>
    <scope>NUCLEOTIDE SEQUENCE [LARGE SCALE GENOMIC DNA]</scope>
    <source>
        <strain evidence="2 3">MKL-02</strain>
    </source>
</reference>
<feature type="transmembrane region" description="Helical" evidence="1">
    <location>
        <begin position="18"/>
        <end position="36"/>
    </location>
</feature>
<dbReference type="InterPro" id="IPR003849">
    <property type="entry name" value="Preprotein_translocase_YajC"/>
</dbReference>
<gene>
    <name evidence="2" type="ORF">GGG17_00545</name>
</gene>
<evidence type="ECO:0000256" key="1">
    <source>
        <dbReference type="SAM" id="Phobius"/>
    </source>
</evidence>
<evidence type="ECO:0000313" key="2">
    <source>
        <dbReference type="EMBL" id="MTB70492.1"/>
    </source>
</evidence>
<keyword evidence="1" id="KW-0472">Membrane</keyword>
<dbReference type="Pfam" id="PF02699">
    <property type="entry name" value="YajC"/>
    <property type="match status" value="1"/>
</dbReference>
<dbReference type="EMBL" id="WLVL01000003">
    <property type="protein sequence ID" value="MTB70492.1"/>
    <property type="molecule type" value="Genomic_DNA"/>
</dbReference>
<proteinExistence type="predicted"/>
<evidence type="ECO:0000313" key="3">
    <source>
        <dbReference type="Proteomes" id="UP000431092"/>
    </source>
</evidence>
<dbReference type="SMART" id="SM01323">
    <property type="entry name" value="YajC"/>
    <property type="match status" value="1"/>
</dbReference>
<dbReference type="RefSeq" id="WP_154591874.1">
    <property type="nucleotide sequence ID" value="NZ_CP171001.1"/>
</dbReference>
<keyword evidence="1" id="KW-1133">Transmembrane helix</keyword>
<keyword evidence="1" id="KW-0812">Transmembrane</keyword>
<comment type="caution">
    <text evidence="2">The sequence shown here is derived from an EMBL/GenBank/DDBJ whole genome shotgun (WGS) entry which is preliminary data.</text>
</comment>
<dbReference type="AlphaFoldDB" id="A0A6I3I9C4"/>
<dbReference type="Proteomes" id="UP000431092">
    <property type="component" value="Unassembled WGS sequence"/>
</dbReference>